<dbReference type="RefSeq" id="WP_380905391.1">
    <property type="nucleotide sequence ID" value="NZ_JBHUEG010000009.1"/>
</dbReference>
<proteinExistence type="predicted"/>
<name>A0ABW5KJ96_9SPHI</name>
<organism evidence="1 2">
    <name type="scientific">Sphingobacterium suaedae</name>
    <dbReference type="NCBI Taxonomy" id="1686402"/>
    <lineage>
        <taxon>Bacteria</taxon>
        <taxon>Pseudomonadati</taxon>
        <taxon>Bacteroidota</taxon>
        <taxon>Sphingobacteriia</taxon>
        <taxon>Sphingobacteriales</taxon>
        <taxon>Sphingobacteriaceae</taxon>
        <taxon>Sphingobacterium</taxon>
    </lineage>
</organism>
<dbReference type="InterPro" id="IPR012349">
    <property type="entry name" value="Split_barrel_FMN-bd"/>
</dbReference>
<keyword evidence="2" id="KW-1185">Reference proteome</keyword>
<dbReference type="Gene3D" id="2.30.110.10">
    <property type="entry name" value="Electron Transport, Fmn-binding Protein, Chain A"/>
    <property type="match status" value="1"/>
</dbReference>
<dbReference type="Pfam" id="PF04299">
    <property type="entry name" value="FMN_bind_2"/>
    <property type="match status" value="1"/>
</dbReference>
<dbReference type="Proteomes" id="UP001597545">
    <property type="component" value="Unassembled WGS sequence"/>
</dbReference>
<comment type="caution">
    <text evidence="1">The sequence shown here is derived from an EMBL/GenBank/DDBJ whole genome shotgun (WGS) entry which is preliminary data.</text>
</comment>
<evidence type="ECO:0000313" key="2">
    <source>
        <dbReference type="Proteomes" id="UP001597545"/>
    </source>
</evidence>
<dbReference type="EMBL" id="JBHULR010000009">
    <property type="protein sequence ID" value="MFD2549071.1"/>
    <property type="molecule type" value="Genomic_DNA"/>
</dbReference>
<dbReference type="PANTHER" id="PTHR35802:SF1">
    <property type="entry name" value="PROTEASE SYNTHASE AND SPORULATION PROTEIN PAI 2"/>
    <property type="match status" value="1"/>
</dbReference>
<evidence type="ECO:0000313" key="1">
    <source>
        <dbReference type="EMBL" id="MFD2549071.1"/>
    </source>
</evidence>
<dbReference type="SUPFAM" id="SSF50475">
    <property type="entry name" value="FMN-binding split barrel"/>
    <property type="match status" value="1"/>
</dbReference>
<dbReference type="PANTHER" id="PTHR35802">
    <property type="entry name" value="PROTEASE SYNTHASE AND SPORULATION PROTEIN PAI 2"/>
    <property type="match status" value="1"/>
</dbReference>
<accession>A0ABW5KJ96</accession>
<gene>
    <name evidence="1" type="ORF">ACFSR5_15585</name>
</gene>
<protein>
    <submittedName>
        <fullName evidence="1">FMN-binding negative transcriptional regulator</fullName>
    </submittedName>
</protein>
<dbReference type="PIRSF" id="PIRSF010372">
    <property type="entry name" value="PaiB"/>
    <property type="match status" value="1"/>
</dbReference>
<sequence length="206" mass="23761">MYIPKMNALAEMDDILAFIDRFSFGILISTSSGRVIGTHIPMLANNDAEQLKLHTHIALANPQWKDIEGQEVLVIFTEPHAYISPTNYIKEESVPTWNYMAVHLYGHVSILHETDQIADVMRRTMVKYEPTYYEKWLELPTDFKQRMLKGIVTFEVAVTEVQGKAKLSQNKSQEEIHHIIQDLHASSLASDSLLAEYMERYARKEH</sequence>
<reference evidence="2" key="1">
    <citation type="journal article" date="2019" name="Int. J. Syst. Evol. Microbiol.">
        <title>The Global Catalogue of Microorganisms (GCM) 10K type strain sequencing project: providing services to taxonomists for standard genome sequencing and annotation.</title>
        <authorList>
            <consortium name="The Broad Institute Genomics Platform"/>
            <consortium name="The Broad Institute Genome Sequencing Center for Infectious Disease"/>
            <person name="Wu L."/>
            <person name="Ma J."/>
        </authorList>
    </citation>
    <scope>NUCLEOTIDE SEQUENCE [LARGE SCALE GENOMIC DNA]</scope>
    <source>
        <strain evidence="2">KCTC 42662</strain>
    </source>
</reference>
<dbReference type="InterPro" id="IPR007396">
    <property type="entry name" value="TR_PAI2-type"/>
</dbReference>